<proteinExistence type="predicted"/>
<evidence type="ECO:0000313" key="2">
    <source>
        <dbReference type="Proteomes" id="UP001165960"/>
    </source>
</evidence>
<organism evidence="1 2">
    <name type="scientific">Entomophthora muscae</name>
    <dbReference type="NCBI Taxonomy" id="34485"/>
    <lineage>
        <taxon>Eukaryota</taxon>
        <taxon>Fungi</taxon>
        <taxon>Fungi incertae sedis</taxon>
        <taxon>Zoopagomycota</taxon>
        <taxon>Entomophthoromycotina</taxon>
        <taxon>Entomophthoromycetes</taxon>
        <taxon>Entomophthorales</taxon>
        <taxon>Entomophthoraceae</taxon>
        <taxon>Entomophthora</taxon>
    </lineage>
</organism>
<comment type="caution">
    <text evidence="1">The sequence shown here is derived from an EMBL/GenBank/DDBJ whole genome shotgun (WGS) entry which is preliminary data.</text>
</comment>
<sequence length="111" mass="11871">MLIKKAFEKLIGKCVVVYLDNIIVFSQDQIMHLMSGYQEYCGAPAGEGGVEAGKGLPSHSPRSICWQGRVNQSHERKVKHSQELTTLARGIRSGGVEMVGLGVGGGSIGTK</sequence>
<reference evidence="1" key="1">
    <citation type="submission" date="2022-04" db="EMBL/GenBank/DDBJ databases">
        <title>Genome of the entomopathogenic fungus Entomophthora muscae.</title>
        <authorList>
            <person name="Elya C."/>
            <person name="Lovett B.R."/>
            <person name="Lee E."/>
            <person name="Macias A.M."/>
            <person name="Hajek A.E."/>
            <person name="De Bivort B.L."/>
            <person name="Kasson M.T."/>
            <person name="De Fine Licht H.H."/>
            <person name="Stajich J.E."/>
        </authorList>
    </citation>
    <scope>NUCLEOTIDE SEQUENCE</scope>
    <source>
        <strain evidence="1">Berkeley</strain>
    </source>
</reference>
<keyword evidence="2" id="KW-1185">Reference proteome</keyword>
<protein>
    <submittedName>
        <fullName evidence="1">Uncharacterized protein</fullName>
    </submittedName>
</protein>
<accession>A0ACC2TQU2</accession>
<dbReference type="EMBL" id="QTSX02002228">
    <property type="protein sequence ID" value="KAJ9077014.1"/>
    <property type="molecule type" value="Genomic_DNA"/>
</dbReference>
<dbReference type="Proteomes" id="UP001165960">
    <property type="component" value="Unassembled WGS sequence"/>
</dbReference>
<evidence type="ECO:0000313" key="1">
    <source>
        <dbReference type="EMBL" id="KAJ9077014.1"/>
    </source>
</evidence>
<gene>
    <name evidence="1" type="ORF">DSO57_1020776</name>
</gene>
<name>A0ACC2TQU2_9FUNG</name>